<dbReference type="Proteomes" id="UP000001409">
    <property type="component" value="Chromosome"/>
</dbReference>
<dbReference type="AlphaFoldDB" id="Q8FLL4"/>
<evidence type="ECO:0000313" key="3">
    <source>
        <dbReference type="Proteomes" id="UP000001409"/>
    </source>
</evidence>
<proteinExistence type="predicted"/>
<keyword evidence="3" id="KW-1185">Reference proteome</keyword>
<protein>
    <submittedName>
        <fullName evidence="2">Uncharacterized protein</fullName>
    </submittedName>
</protein>
<sequence>MGGRLVVMASAINRPTLRAEPQELRHDHRSGIRGGHRGQQVEPADPGVAEARALFGVSVDLRRLIHSGQLQRKVDALQIRKSQQSIRSGLRTRYARQPDG</sequence>
<feature type="compositionally biased region" description="Basic and acidic residues" evidence="1">
    <location>
        <begin position="20"/>
        <end position="30"/>
    </location>
</feature>
<dbReference type="HOGENOM" id="CLU_2301052_0_0_11"/>
<dbReference type="EMBL" id="BA000035">
    <property type="protein sequence ID" value="BAC19664.1"/>
    <property type="molecule type" value="Genomic_DNA"/>
</dbReference>
<evidence type="ECO:0000313" key="2">
    <source>
        <dbReference type="EMBL" id="BAC19664.1"/>
    </source>
</evidence>
<accession>Q8FLL4</accession>
<organism evidence="2 3">
    <name type="scientific">Corynebacterium efficiens (strain DSM 44549 / YS-314 / AJ 12310 / JCM 11189 / NBRC 100395)</name>
    <dbReference type="NCBI Taxonomy" id="196164"/>
    <lineage>
        <taxon>Bacteria</taxon>
        <taxon>Bacillati</taxon>
        <taxon>Actinomycetota</taxon>
        <taxon>Actinomycetes</taxon>
        <taxon>Mycobacteriales</taxon>
        <taxon>Corynebacteriaceae</taxon>
        <taxon>Corynebacterium</taxon>
    </lineage>
</organism>
<evidence type="ECO:0000256" key="1">
    <source>
        <dbReference type="SAM" id="MobiDB-lite"/>
    </source>
</evidence>
<reference evidence="2 3" key="1">
    <citation type="journal article" date="2003" name="Genome Res.">
        <title>Comparative complete genome sequence analysis of the amino acid replacements responsible for the thermostability of Corynebacterium efficiens.</title>
        <authorList>
            <person name="Nishio Y."/>
            <person name="Nakamura Y."/>
            <person name="Kawarabayasi Y."/>
            <person name="Usuda Y."/>
            <person name="Kimura E."/>
            <person name="Sugimoto S."/>
            <person name="Matsui K."/>
            <person name="Yamagishi A."/>
            <person name="Kikuchi H."/>
            <person name="Ikeo K."/>
            <person name="Gojobori T."/>
        </authorList>
    </citation>
    <scope>NUCLEOTIDE SEQUENCE [LARGE SCALE GENOMIC DNA]</scope>
    <source>
        <strain evidence="3">DSM 44549 / YS-314 / AJ 12310 / JCM 11189 / NBRC 100395</strain>
    </source>
</reference>
<dbReference type="KEGG" id="cef:CE2854"/>
<name>Q8FLL4_COREF</name>
<feature type="region of interest" description="Disordered" evidence="1">
    <location>
        <begin position="17"/>
        <end position="43"/>
    </location>
</feature>